<evidence type="ECO:0000256" key="3">
    <source>
        <dbReference type="ARBA" id="ARBA00023015"/>
    </source>
</evidence>
<feature type="region of interest" description="Disordered" evidence="6">
    <location>
        <begin position="115"/>
        <end position="149"/>
    </location>
</feature>
<comment type="caution">
    <text evidence="7">The sequence shown here is derived from an EMBL/GenBank/DDBJ whole genome shotgun (WGS) entry which is preliminary data.</text>
</comment>
<feature type="compositionally biased region" description="Low complexity" evidence="6">
    <location>
        <begin position="788"/>
        <end position="801"/>
    </location>
</feature>
<feature type="compositionally biased region" description="Basic and acidic residues" evidence="6">
    <location>
        <begin position="513"/>
        <end position="524"/>
    </location>
</feature>
<sequence length="983" mass="109509">MPPKQKKITDSFKTLSSQSTPSSQDDSSQKSPNNVENISPSSNPYGLSLTIEPIDDNNKLDTFIQSAIQGGVKRNWNLHQLKQTLKELQEEFKPKIEERVQFWETELAKVDEILRGSSQRSSTPQSMVETPKSPFTKSTANLPPTKGDLAMTKSQKSLLDYFSSNHDNNEQLATTSTTDTTALPTTTLDEISTAFTSKEISPSEIPTMPSDSATTTLKSEPKANLTTSSPNMMMTNVTTLSCTKTPSKSKAIPSPQPTSVLKGEDITSQNRIKTPTPLLSSETQPPQALAGTTSTDQIFSSTVTQPSAATKVLPSSSSSTQETAHFLPPLPPTSTQDLKVAQKAPKSQSKKSTRKTSKKASKKKKKILDDEDDAMIDDEDDEYKPSLTDEEDQLILDEEEDMEDDEDEELMLIKDQQLGKRKRGSSNVGGGTELPPPRALHEDVDDDETTHAKKESGRAEEASEEETSIKTRSARKKTRGVTPKLGNASPSVVADIHHAPPPQPSEDPFTSIKTEDMIDRDDSVSRSSNQSPLPFDDVSSISMSDHVQSSSSMLPQTPSTKKKKRTAASSTRRRKKKPSGSDDTSGQALVSSTAQGDYDGDVFLGLEDEHYVASKTPSSQIDRTLPQHQFWEYINSFFPVIKKDRLKLLEGENSENDEAFKIGKKGKYYTEKWEEETTKIYPNLPKKTTSDTTQQIQLADSDAENLNVEKASKLFFSQHSLSQRLLSSLIEERDLVPLDTFVDDLSASSSSNSYNIDSDNESIDEQTPRKSSRSTRKAIATPSSAKLTTFPSSSTTTPMTPSTANIFSSNSVLPADFTNQSSVLEHQQQFEISEYLKQKLPNLSKNQIQSANQILSLSNQFKDVEQMFNSTSFDYAPQYISVFEEKLLHEIKSIGILPQQQQLNPQLWVDEESREDDDICAEIRTLQNKLREQMQRTNDIRMKILKRVKSQLHEEKDIEKKISQFAELERKLFPPTPQNKARR</sequence>
<dbReference type="GO" id="GO:0000124">
    <property type="term" value="C:SAGA complex"/>
    <property type="evidence" value="ECO:0007669"/>
    <property type="project" value="TreeGrafter"/>
</dbReference>
<feature type="compositionally biased region" description="Polar residues" evidence="6">
    <location>
        <begin position="209"/>
        <end position="248"/>
    </location>
</feature>
<evidence type="ECO:0000313" key="7">
    <source>
        <dbReference type="EMBL" id="KAF0975047.1"/>
    </source>
</evidence>
<gene>
    <name evidence="7" type="ORF">FDP41_005800</name>
</gene>
<dbReference type="Proteomes" id="UP000444721">
    <property type="component" value="Unassembled WGS sequence"/>
</dbReference>
<organism evidence="7 8">
    <name type="scientific">Naegleria fowleri</name>
    <name type="common">Brain eating amoeba</name>
    <dbReference type="NCBI Taxonomy" id="5763"/>
    <lineage>
        <taxon>Eukaryota</taxon>
        <taxon>Discoba</taxon>
        <taxon>Heterolobosea</taxon>
        <taxon>Tetramitia</taxon>
        <taxon>Eutetramitia</taxon>
        <taxon>Vahlkampfiidae</taxon>
        <taxon>Naegleria</taxon>
    </lineage>
</organism>
<dbReference type="EMBL" id="VFQX01000048">
    <property type="protein sequence ID" value="KAF0975047.1"/>
    <property type="molecule type" value="Genomic_DNA"/>
</dbReference>
<feature type="compositionally biased region" description="Low complexity" evidence="6">
    <location>
        <begin position="748"/>
        <end position="757"/>
    </location>
</feature>
<feature type="compositionally biased region" description="Low complexity" evidence="6">
    <location>
        <begin position="539"/>
        <end position="552"/>
    </location>
</feature>
<feature type="compositionally biased region" description="Polar residues" evidence="6">
    <location>
        <begin position="581"/>
        <end position="592"/>
    </location>
</feature>
<proteinExistence type="inferred from homology"/>
<feature type="compositionally biased region" description="Basic residues" evidence="6">
    <location>
        <begin position="348"/>
        <end position="366"/>
    </location>
</feature>
<dbReference type="PANTHER" id="PTHR13556:SF2">
    <property type="entry name" value="TRANSCRIPTIONAL ADAPTER 3"/>
    <property type="match status" value="1"/>
</dbReference>
<feature type="compositionally biased region" description="Basic residues" evidence="6">
    <location>
        <begin position="560"/>
        <end position="578"/>
    </location>
</feature>
<evidence type="ECO:0000256" key="2">
    <source>
        <dbReference type="ARBA" id="ARBA00005330"/>
    </source>
</evidence>
<feature type="compositionally biased region" description="Basic and acidic residues" evidence="6">
    <location>
        <begin position="449"/>
        <end position="461"/>
    </location>
</feature>
<feature type="compositionally biased region" description="Polar residues" evidence="6">
    <location>
        <begin position="266"/>
        <end position="323"/>
    </location>
</feature>
<evidence type="ECO:0000256" key="5">
    <source>
        <dbReference type="ARBA" id="ARBA00023242"/>
    </source>
</evidence>
<keyword evidence="4" id="KW-0804">Transcription</keyword>
<dbReference type="AlphaFoldDB" id="A0A6A5BDA5"/>
<evidence type="ECO:0000256" key="4">
    <source>
        <dbReference type="ARBA" id="ARBA00023163"/>
    </source>
</evidence>
<feature type="region of interest" description="Disordered" evidence="6">
    <location>
        <begin position="170"/>
        <end position="189"/>
    </location>
</feature>
<dbReference type="OMA" id="GVKRNWN"/>
<evidence type="ECO:0000256" key="1">
    <source>
        <dbReference type="ARBA" id="ARBA00004123"/>
    </source>
</evidence>
<dbReference type="InterPro" id="IPR019340">
    <property type="entry name" value="Histone_AcTrfase_su3"/>
</dbReference>
<keyword evidence="3" id="KW-0805">Transcription regulation</keyword>
<name>A0A6A5BDA5_NAEFO</name>
<dbReference type="VEuPathDB" id="AmoebaDB:NF0115290"/>
<dbReference type="RefSeq" id="XP_044559760.1">
    <property type="nucleotide sequence ID" value="XM_044709365.1"/>
</dbReference>
<feature type="region of interest" description="Disordered" evidence="6">
    <location>
        <begin position="201"/>
        <end position="592"/>
    </location>
</feature>
<dbReference type="GO" id="GO:0005634">
    <property type="term" value="C:nucleus"/>
    <property type="evidence" value="ECO:0007669"/>
    <property type="project" value="UniProtKB-SubCell"/>
</dbReference>
<dbReference type="GO" id="GO:0006357">
    <property type="term" value="P:regulation of transcription by RNA polymerase II"/>
    <property type="evidence" value="ECO:0007669"/>
    <property type="project" value="TreeGrafter"/>
</dbReference>
<dbReference type="VEuPathDB" id="AmoebaDB:FDP41_005800"/>
<comment type="subcellular location">
    <subcellularLocation>
        <location evidence="1">Nucleus</location>
    </subcellularLocation>
</comment>
<evidence type="ECO:0000313" key="8">
    <source>
        <dbReference type="Proteomes" id="UP000444721"/>
    </source>
</evidence>
<comment type="similarity">
    <text evidence="2">Belongs to the NGG1 family.</text>
</comment>
<dbReference type="GO" id="GO:0003713">
    <property type="term" value="F:transcription coactivator activity"/>
    <property type="evidence" value="ECO:0007669"/>
    <property type="project" value="TreeGrafter"/>
</dbReference>
<evidence type="ECO:0000256" key="6">
    <source>
        <dbReference type="SAM" id="MobiDB-lite"/>
    </source>
</evidence>
<keyword evidence="5" id="KW-0539">Nucleus</keyword>
<dbReference type="PANTHER" id="PTHR13556">
    <property type="entry name" value="TRANSCRIPTIONAL ADAPTER 3-RELATED"/>
    <property type="match status" value="1"/>
</dbReference>
<dbReference type="GeneID" id="68113018"/>
<feature type="region of interest" description="Disordered" evidence="6">
    <location>
        <begin position="748"/>
        <end position="801"/>
    </location>
</feature>
<keyword evidence="8" id="KW-1185">Reference proteome</keyword>
<feature type="compositionally biased region" description="Low complexity" evidence="6">
    <location>
        <begin position="11"/>
        <end position="32"/>
    </location>
</feature>
<reference evidence="7 8" key="1">
    <citation type="journal article" date="2019" name="Sci. Rep.">
        <title>Nanopore sequencing improves the draft genome of the human pathogenic amoeba Naegleria fowleri.</title>
        <authorList>
            <person name="Liechti N."/>
            <person name="Schurch N."/>
            <person name="Bruggmann R."/>
            <person name="Wittwer M."/>
        </authorList>
    </citation>
    <scope>NUCLEOTIDE SEQUENCE [LARGE SCALE GENOMIC DNA]</scope>
    <source>
        <strain evidence="7 8">ATCC 30894</strain>
    </source>
</reference>
<dbReference type="Pfam" id="PF10198">
    <property type="entry name" value="Ada3"/>
    <property type="match status" value="1"/>
</dbReference>
<dbReference type="OrthoDB" id="1232at2759"/>
<accession>A0A6A5BDA5</accession>
<feature type="compositionally biased region" description="Polar residues" evidence="6">
    <location>
        <begin position="116"/>
        <end position="142"/>
    </location>
</feature>
<feature type="compositionally biased region" description="Low complexity" evidence="6">
    <location>
        <begin position="172"/>
        <end position="189"/>
    </location>
</feature>
<protein>
    <submittedName>
        <fullName evidence="7">Uncharacterized protein</fullName>
    </submittedName>
</protein>
<feature type="region of interest" description="Disordered" evidence="6">
    <location>
        <begin position="1"/>
        <end position="49"/>
    </location>
</feature>
<feature type="compositionally biased region" description="Polar residues" evidence="6">
    <location>
        <begin position="33"/>
        <end position="45"/>
    </location>
</feature>
<feature type="compositionally biased region" description="Acidic residues" evidence="6">
    <location>
        <begin position="369"/>
        <end position="410"/>
    </location>
</feature>